<dbReference type="Proteomes" id="UP000887159">
    <property type="component" value="Unassembled WGS sequence"/>
</dbReference>
<proteinExistence type="predicted"/>
<dbReference type="EMBL" id="BMAU01021272">
    <property type="protein sequence ID" value="GFY07349.1"/>
    <property type="molecule type" value="Genomic_DNA"/>
</dbReference>
<gene>
    <name evidence="1" type="ORF">TNCV_5085341</name>
</gene>
<comment type="caution">
    <text evidence="1">The sequence shown here is derived from an EMBL/GenBank/DDBJ whole genome shotgun (WGS) entry which is preliminary data.</text>
</comment>
<name>A0A8X6S5R4_TRICX</name>
<evidence type="ECO:0000313" key="2">
    <source>
        <dbReference type="Proteomes" id="UP000887159"/>
    </source>
</evidence>
<protein>
    <submittedName>
        <fullName evidence="1">Uncharacterized protein</fullName>
    </submittedName>
</protein>
<dbReference type="AlphaFoldDB" id="A0A8X6S5R4"/>
<accession>A0A8X6S5R4</accession>
<organism evidence="1 2">
    <name type="scientific">Trichonephila clavipes</name>
    <name type="common">Golden silk orbweaver</name>
    <name type="synonym">Nephila clavipes</name>
    <dbReference type="NCBI Taxonomy" id="2585209"/>
    <lineage>
        <taxon>Eukaryota</taxon>
        <taxon>Metazoa</taxon>
        <taxon>Ecdysozoa</taxon>
        <taxon>Arthropoda</taxon>
        <taxon>Chelicerata</taxon>
        <taxon>Arachnida</taxon>
        <taxon>Araneae</taxon>
        <taxon>Araneomorphae</taxon>
        <taxon>Entelegynae</taxon>
        <taxon>Araneoidea</taxon>
        <taxon>Nephilidae</taxon>
        <taxon>Trichonephila</taxon>
    </lineage>
</organism>
<reference evidence="1" key="1">
    <citation type="submission" date="2020-08" db="EMBL/GenBank/DDBJ databases">
        <title>Multicomponent nature underlies the extraordinary mechanical properties of spider dragline silk.</title>
        <authorList>
            <person name="Kono N."/>
            <person name="Nakamura H."/>
            <person name="Mori M."/>
            <person name="Yoshida Y."/>
            <person name="Ohtoshi R."/>
            <person name="Malay A.D."/>
            <person name="Moran D.A.P."/>
            <person name="Tomita M."/>
            <person name="Numata K."/>
            <person name="Arakawa K."/>
        </authorList>
    </citation>
    <scope>NUCLEOTIDE SEQUENCE</scope>
</reference>
<sequence>MIKSIARKCKQQFYGNKVTKTSKNNSTLTSVPECTASSSKLGNQSLSTAEEMPGPVFGNIIVDLEIIVEAFIQLCCTKCFAEKIEKRAAFYLLARGGETASAGPASVNGCVAAISVDTGKVLDVEVICRPTVLHTRDFRQCQETQNMSRQKPTTYGNVTSQDFRQKWKLWGLHEYFFVQKETGDFNTLNVMGMVTQKLS</sequence>
<keyword evidence="2" id="KW-1185">Reference proteome</keyword>
<evidence type="ECO:0000313" key="1">
    <source>
        <dbReference type="EMBL" id="GFY07349.1"/>
    </source>
</evidence>